<evidence type="ECO:0000256" key="5">
    <source>
        <dbReference type="ARBA" id="ARBA00023163"/>
    </source>
</evidence>
<dbReference type="InterPro" id="IPR001789">
    <property type="entry name" value="Sig_transdc_resp-reg_receiver"/>
</dbReference>
<dbReference type="Gene3D" id="1.10.10.10">
    <property type="entry name" value="Winged helix-like DNA-binding domain superfamily/Winged helix DNA-binding domain"/>
    <property type="match status" value="1"/>
</dbReference>
<feature type="domain" description="Response regulatory" evidence="8">
    <location>
        <begin position="4"/>
        <end position="117"/>
    </location>
</feature>
<sequence length="239" mass="26309">MDQSILIVDDDMQLTSFLTRFLVKHGYKAHTASSGAQTRALYDPNTCDLVVLDLNLPDADGLDLAREIRAQASTPIIMLTARDEVFDRIVGLELGADDYLTKPYEPRELLARIKAVLRRAQTTATPETGADIKSLEFGGFELNLKQHSLKRLANEETIALTGAEFSLLRALALSAGTILPRDTIMTELYGNNVSITDRSIDAHVSRLRRKIDAPDAQNSLIQSVRGRGYVLAIESEVIG</sequence>
<keyword evidence="11" id="KW-1185">Reference proteome</keyword>
<dbReference type="Gene3D" id="6.10.250.690">
    <property type="match status" value="1"/>
</dbReference>
<evidence type="ECO:0000313" key="10">
    <source>
        <dbReference type="EMBL" id="SMX36510.1"/>
    </source>
</evidence>
<feature type="domain" description="OmpR/PhoB-type" evidence="9">
    <location>
        <begin position="132"/>
        <end position="233"/>
    </location>
</feature>
<dbReference type="EMBL" id="FXYH01000002">
    <property type="protein sequence ID" value="SMX36510.1"/>
    <property type="molecule type" value="Genomic_DNA"/>
</dbReference>
<keyword evidence="3" id="KW-0805">Transcription regulation</keyword>
<keyword evidence="5" id="KW-0804">Transcription</keyword>
<dbReference type="InterPro" id="IPR016032">
    <property type="entry name" value="Sig_transdc_resp-reg_C-effctor"/>
</dbReference>
<dbReference type="Proteomes" id="UP000220836">
    <property type="component" value="Unassembled WGS sequence"/>
</dbReference>
<dbReference type="PANTHER" id="PTHR48111">
    <property type="entry name" value="REGULATOR OF RPOS"/>
    <property type="match status" value="1"/>
</dbReference>
<dbReference type="SUPFAM" id="SSF46894">
    <property type="entry name" value="C-terminal effector domain of the bipartite response regulators"/>
    <property type="match status" value="1"/>
</dbReference>
<feature type="DNA-binding region" description="OmpR/PhoB-type" evidence="7">
    <location>
        <begin position="132"/>
        <end position="233"/>
    </location>
</feature>
<gene>
    <name evidence="10" type="primary">ompR_1</name>
    <name evidence="10" type="ORF">PEV8663_00832</name>
</gene>
<protein>
    <submittedName>
        <fullName evidence="10">Transcriptional regulatory protein OmpR</fullName>
    </submittedName>
</protein>
<dbReference type="Pfam" id="PF00486">
    <property type="entry name" value="Trans_reg_C"/>
    <property type="match status" value="1"/>
</dbReference>
<dbReference type="InterPro" id="IPR011006">
    <property type="entry name" value="CheY-like_superfamily"/>
</dbReference>
<evidence type="ECO:0000259" key="9">
    <source>
        <dbReference type="PROSITE" id="PS51755"/>
    </source>
</evidence>
<dbReference type="Gene3D" id="3.40.50.2300">
    <property type="match status" value="1"/>
</dbReference>
<name>A0A238K0U2_9RHOB</name>
<dbReference type="PROSITE" id="PS50110">
    <property type="entry name" value="RESPONSE_REGULATORY"/>
    <property type="match status" value="1"/>
</dbReference>
<evidence type="ECO:0000259" key="8">
    <source>
        <dbReference type="PROSITE" id="PS50110"/>
    </source>
</evidence>
<dbReference type="GO" id="GO:0006355">
    <property type="term" value="P:regulation of DNA-templated transcription"/>
    <property type="evidence" value="ECO:0007669"/>
    <property type="project" value="InterPro"/>
</dbReference>
<evidence type="ECO:0000256" key="3">
    <source>
        <dbReference type="ARBA" id="ARBA00023015"/>
    </source>
</evidence>
<feature type="modified residue" description="4-aspartylphosphate" evidence="6">
    <location>
        <position position="53"/>
    </location>
</feature>
<evidence type="ECO:0000256" key="7">
    <source>
        <dbReference type="PROSITE-ProRule" id="PRU01091"/>
    </source>
</evidence>
<dbReference type="GO" id="GO:0000976">
    <property type="term" value="F:transcription cis-regulatory region binding"/>
    <property type="evidence" value="ECO:0007669"/>
    <property type="project" value="TreeGrafter"/>
</dbReference>
<keyword evidence="4 7" id="KW-0238">DNA-binding</keyword>
<accession>A0A238K0U2</accession>
<evidence type="ECO:0000256" key="1">
    <source>
        <dbReference type="ARBA" id="ARBA00022553"/>
    </source>
</evidence>
<dbReference type="PANTHER" id="PTHR48111:SF4">
    <property type="entry name" value="DNA-BINDING DUAL TRANSCRIPTIONAL REGULATOR OMPR"/>
    <property type="match status" value="1"/>
</dbReference>
<evidence type="ECO:0000313" key="11">
    <source>
        <dbReference type="Proteomes" id="UP000220836"/>
    </source>
</evidence>
<dbReference type="GO" id="GO:0032993">
    <property type="term" value="C:protein-DNA complex"/>
    <property type="evidence" value="ECO:0007669"/>
    <property type="project" value="TreeGrafter"/>
</dbReference>
<dbReference type="PROSITE" id="PS51755">
    <property type="entry name" value="OMPR_PHOB"/>
    <property type="match status" value="1"/>
</dbReference>
<evidence type="ECO:0000256" key="4">
    <source>
        <dbReference type="ARBA" id="ARBA00023125"/>
    </source>
</evidence>
<dbReference type="AlphaFoldDB" id="A0A238K0U2"/>
<dbReference type="SMART" id="SM00862">
    <property type="entry name" value="Trans_reg_C"/>
    <property type="match status" value="1"/>
</dbReference>
<keyword evidence="1 6" id="KW-0597">Phosphoprotein</keyword>
<dbReference type="GO" id="GO:0005829">
    <property type="term" value="C:cytosol"/>
    <property type="evidence" value="ECO:0007669"/>
    <property type="project" value="TreeGrafter"/>
</dbReference>
<dbReference type="InterPro" id="IPR001867">
    <property type="entry name" value="OmpR/PhoB-type_DNA-bd"/>
</dbReference>
<dbReference type="RefSeq" id="WP_097803353.1">
    <property type="nucleotide sequence ID" value="NZ_FXYH01000002.1"/>
</dbReference>
<dbReference type="InterPro" id="IPR036388">
    <property type="entry name" value="WH-like_DNA-bd_sf"/>
</dbReference>
<reference evidence="10 11" key="1">
    <citation type="submission" date="2017-05" db="EMBL/GenBank/DDBJ databases">
        <authorList>
            <person name="Song R."/>
            <person name="Chenine A.L."/>
            <person name="Ruprecht R.M."/>
        </authorList>
    </citation>
    <scope>NUCLEOTIDE SEQUENCE [LARGE SCALE GENOMIC DNA]</scope>
    <source>
        <strain evidence="10 11">CECT 8663</strain>
    </source>
</reference>
<proteinExistence type="predicted"/>
<dbReference type="CDD" id="cd00383">
    <property type="entry name" value="trans_reg_C"/>
    <property type="match status" value="1"/>
</dbReference>
<dbReference type="SUPFAM" id="SSF52172">
    <property type="entry name" value="CheY-like"/>
    <property type="match status" value="1"/>
</dbReference>
<dbReference type="OrthoDB" id="9802426at2"/>
<dbReference type="Pfam" id="PF00072">
    <property type="entry name" value="Response_reg"/>
    <property type="match status" value="1"/>
</dbReference>
<dbReference type="FunFam" id="3.40.50.2300:FF:000001">
    <property type="entry name" value="DNA-binding response regulator PhoB"/>
    <property type="match status" value="1"/>
</dbReference>
<dbReference type="InterPro" id="IPR039420">
    <property type="entry name" value="WalR-like"/>
</dbReference>
<organism evidence="10 11">
    <name type="scientific">Pelagimonas varians</name>
    <dbReference type="NCBI Taxonomy" id="696760"/>
    <lineage>
        <taxon>Bacteria</taxon>
        <taxon>Pseudomonadati</taxon>
        <taxon>Pseudomonadota</taxon>
        <taxon>Alphaproteobacteria</taxon>
        <taxon>Rhodobacterales</taxon>
        <taxon>Roseobacteraceae</taxon>
        <taxon>Pelagimonas</taxon>
    </lineage>
</organism>
<evidence type="ECO:0000256" key="2">
    <source>
        <dbReference type="ARBA" id="ARBA00023012"/>
    </source>
</evidence>
<keyword evidence="2" id="KW-0902">Two-component regulatory system</keyword>
<evidence type="ECO:0000256" key="6">
    <source>
        <dbReference type="PROSITE-ProRule" id="PRU00169"/>
    </source>
</evidence>
<dbReference type="SMART" id="SM00448">
    <property type="entry name" value="REC"/>
    <property type="match status" value="1"/>
</dbReference>
<dbReference type="GO" id="GO:0000156">
    <property type="term" value="F:phosphorelay response regulator activity"/>
    <property type="evidence" value="ECO:0007669"/>
    <property type="project" value="TreeGrafter"/>
</dbReference>